<proteinExistence type="predicted"/>
<sequence>KQGEKEKELGLPCSPLCDRDNTLVAESQIGFIQYIVEPSFVVMGDMLEKILKSFAVPDS</sequence>
<feature type="domain" description="PDEase" evidence="3">
    <location>
        <begin position="1"/>
        <end position="59"/>
    </location>
</feature>
<dbReference type="InterPro" id="IPR036971">
    <property type="entry name" value="PDEase_catalytic_dom_sf"/>
</dbReference>
<gene>
    <name evidence="4" type="ORF">SMN809_LOCUS58027</name>
</gene>
<keyword evidence="2" id="KW-0378">Hydrolase</keyword>
<dbReference type="GO" id="GO:0004114">
    <property type="term" value="F:3',5'-cyclic-nucleotide phosphodiesterase activity"/>
    <property type="evidence" value="ECO:0007669"/>
    <property type="project" value="InterPro"/>
</dbReference>
<dbReference type="GO" id="GO:0046872">
    <property type="term" value="F:metal ion binding"/>
    <property type="evidence" value="ECO:0007669"/>
    <property type="project" value="UniProtKB-KW"/>
</dbReference>
<evidence type="ECO:0000256" key="2">
    <source>
        <dbReference type="ARBA" id="ARBA00022801"/>
    </source>
</evidence>
<dbReference type="PANTHER" id="PTHR11347">
    <property type="entry name" value="CYCLIC NUCLEOTIDE PHOSPHODIESTERASE"/>
    <property type="match status" value="1"/>
</dbReference>
<accession>A0A8S3E2W9</accession>
<reference evidence="4" key="1">
    <citation type="submission" date="2021-02" db="EMBL/GenBank/DDBJ databases">
        <authorList>
            <person name="Nowell W R."/>
        </authorList>
    </citation>
    <scope>NUCLEOTIDE SEQUENCE</scope>
</reference>
<evidence type="ECO:0000313" key="5">
    <source>
        <dbReference type="Proteomes" id="UP000676336"/>
    </source>
</evidence>
<name>A0A8S3E2W9_9BILA</name>
<feature type="non-terminal residue" evidence="4">
    <location>
        <position position="59"/>
    </location>
</feature>
<comment type="caution">
    <text evidence="4">The sequence shown here is derived from an EMBL/GenBank/DDBJ whole genome shotgun (WGS) entry which is preliminary data.</text>
</comment>
<evidence type="ECO:0000259" key="3">
    <source>
        <dbReference type="PROSITE" id="PS51845"/>
    </source>
</evidence>
<feature type="non-terminal residue" evidence="4">
    <location>
        <position position="1"/>
    </location>
</feature>
<evidence type="ECO:0000313" key="4">
    <source>
        <dbReference type="EMBL" id="CAF5029186.1"/>
    </source>
</evidence>
<dbReference type="EMBL" id="CAJOBI010215771">
    <property type="protein sequence ID" value="CAF5029186.1"/>
    <property type="molecule type" value="Genomic_DNA"/>
</dbReference>
<dbReference type="Pfam" id="PF00233">
    <property type="entry name" value="PDEase_I"/>
    <property type="match status" value="1"/>
</dbReference>
<dbReference type="GO" id="GO:0007165">
    <property type="term" value="P:signal transduction"/>
    <property type="evidence" value="ECO:0007669"/>
    <property type="project" value="InterPro"/>
</dbReference>
<evidence type="ECO:0000256" key="1">
    <source>
        <dbReference type="ARBA" id="ARBA00022723"/>
    </source>
</evidence>
<organism evidence="4 5">
    <name type="scientific">Rotaria magnacalcarata</name>
    <dbReference type="NCBI Taxonomy" id="392030"/>
    <lineage>
        <taxon>Eukaryota</taxon>
        <taxon>Metazoa</taxon>
        <taxon>Spiralia</taxon>
        <taxon>Gnathifera</taxon>
        <taxon>Rotifera</taxon>
        <taxon>Eurotatoria</taxon>
        <taxon>Bdelloidea</taxon>
        <taxon>Philodinida</taxon>
        <taxon>Philodinidae</taxon>
        <taxon>Rotaria</taxon>
    </lineage>
</organism>
<protein>
    <recommendedName>
        <fullName evidence="3">PDEase domain-containing protein</fullName>
    </recommendedName>
</protein>
<keyword evidence="1" id="KW-0479">Metal-binding</keyword>
<dbReference type="PROSITE" id="PS51845">
    <property type="entry name" value="PDEASE_I_2"/>
    <property type="match status" value="1"/>
</dbReference>
<dbReference type="SUPFAM" id="SSF109604">
    <property type="entry name" value="HD-domain/PDEase-like"/>
    <property type="match status" value="1"/>
</dbReference>
<dbReference type="Proteomes" id="UP000676336">
    <property type="component" value="Unassembled WGS sequence"/>
</dbReference>
<dbReference type="Gene3D" id="1.10.1300.10">
    <property type="entry name" value="3'5'-cyclic nucleotide phosphodiesterase, catalytic domain"/>
    <property type="match status" value="1"/>
</dbReference>
<dbReference type="AlphaFoldDB" id="A0A8S3E2W9"/>
<dbReference type="InterPro" id="IPR002073">
    <property type="entry name" value="PDEase_catalytic_dom"/>
</dbReference>